<protein>
    <recommendedName>
        <fullName evidence="4">Zinc-ribbon domain-containing protein</fullName>
    </recommendedName>
</protein>
<dbReference type="Pfam" id="PF14388">
    <property type="entry name" value="DUF4419"/>
    <property type="match status" value="2"/>
</dbReference>
<dbReference type="Proteomes" id="UP000266861">
    <property type="component" value="Unassembled WGS sequence"/>
</dbReference>
<dbReference type="AlphaFoldDB" id="A0A397H9H8"/>
<keyword evidence="1" id="KW-0812">Transmembrane</keyword>
<keyword evidence="1" id="KW-0472">Membrane</keyword>
<keyword evidence="3" id="KW-1185">Reference proteome</keyword>
<organism evidence="2 3">
    <name type="scientific">Diversispora epigaea</name>
    <dbReference type="NCBI Taxonomy" id="1348612"/>
    <lineage>
        <taxon>Eukaryota</taxon>
        <taxon>Fungi</taxon>
        <taxon>Fungi incertae sedis</taxon>
        <taxon>Mucoromycota</taxon>
        <taxon>Glomeromycotina</taxon>
        <taxon>Glomeromycetes</taxon>
        <taxon>Diversisporales</taxon>
        <taxon>Diversisporaceae</taxon>
        <taxon>Diversispora</taxon>
    </lineage>
</organism>
<reference evidence="2 3" key="1">
    <citation type="submission" date="2018-08" db="EMBL/GenBank/DDBJ databases">
        <title>Genome and evolution of the arbuscular mycorrhizal fungus Diversispora epigaea (formerly Glomus versiforme) and its bacterial endosymbionts.</title>
        <authorList>
            <person name="Sun X."/>
            <person name="Fei Z."/>
            <person name="Harrison M."/>
        </authorList>
    </citation>
    <scope>NUCLEOTIDE SEQUENCE [LARGE SCALE GENOMIC DNA]</scope>
    <source>
        <strain evidence="2 3">IT104</strain>
    </source>
</reference>
<evidence type="ECO:0008006" key="4">
    <source>
        <dbReference type="Google" id="ProtNLM"/>
    </source>
</evidence>
<evidence type="ECO:0000256" key="1">
    <source>
        <dbReference type="SAM" id="Phobius"/>
    </source>
</evidence>
<proteinExistence type="predicted"/>
<feature type="transmembrane region" description="Helical" evidence="1">
    <location>
        <begin position="6"/>
        <end position="24"/>
    </location>
</feature>
<dbReference type="STRING" id="1348612.A0A397H9H8"/>
<gene>
    <name evidence="2" type="ORF">Glove_374g14</name>
</gene>
<dbReference type="InterPro" id="IPR025533">
    <property type="entry name" value="DUF4419"/>
</dbReference>
<evidence type="ECO:0000313" key="3">
    <source>
        <dbReference type="Proteomes" id="UP000266861"/>
    </source>
</evidence>
<dbReference type="PANTHER" id="PTHR31252">
    <property type="entry name" value="DUF4419 DOMAIN-CONTAINING PROTEIN"/>
    <property type="match status" value="1"/>
</dbReference>
<dbReference type="EMBL" id="PQFF01000337">
    <property type="protein sequence ID" value="RHZ58296.1"/>
    <property type="molecule type" value="Genomic_DNA"/>
</dbReference>
<evidence type="ECO:0000313" key="2">
    <source>
        <dbReference type="EMBL" id="RHZ58296.1"/>
    </source>
</evidence>
<comment type="caution">
    <text evidence="2">The sequence shown here is derived from an EMBL/GenBank/DDBJ whole genome shotgun (WGS) entry which is preliminary data.</text>
</comment>
<dbReference type="OrthoDB" id="9978173at2759"/>
<sequence length="928" mass="107976">MFSFNNLYYYYILILTTLHISFYVRNSCSQLSHFGITTPLHEYLDHKDVKVHFKPHDDKCKLHSFSFEFAENSDSNPTSIIRNNVSSHGFVSAIIHAYNLHQHLRLSPDDVWLTVAQGVSKHILDNSERFRYLFVNHKGKEDIKIFAYFIILFNFSFNNLYYYYILILTTLHISFYVRNSCSQLSHFGITTPLHEYLDHKDVKVHFKPHDDKCKLHSFSFEFAENSDSNPTSIIRNNVSSHGFVSAIIHAYNLHQHLRLSPDDVWLTVAQGVSKHILDNSERFRYLFVNHKGKEDIKIFADDILSYVNGNYFKGDWPQVIARLSGATDKKIKKVGLKQHLECDFSTSTSASITASQIILLNAMKNYFNYKVMLLCGIPKVTLDGTLEDWLHLQEKVAKIRDLGLELDFWLDRLEPVINQFVSTYKGDVDEKFWSMTVFNVPYGSGGQKNHYWNGWIGALFPYDNSGNKIMKNEIDPDEVPSGLVHVPFEVILNSISFKLNFVAGFFGARQDKVNEEYVVSPVIGWYVVDKSETRKPTLSERLPKKNNNIYERARYALLSGDLELLDTWCPRCAVENQRTRTIEDTKKFAIKKGGLCLATEYINRRDPLEWQCKEGYKWKASTKDILKGTWCRMCRKRVIPIQKHIAPDIQHQKCSHRRFNIDIANKYVNANTPMFWRCAKGHEWSTTLYRIKNMGRWCPQCSGNFPCGLIEAKEIAHSRGGTCLSKEYLNVRAPLHWMCSKGHKWSTSFNCIKHSKSWCPQCSGNFPCDLMEAKEIAHNRGGMCLSVEYINLNVPMQWMCSKGHKWVTNFNTIKHSKSWCPYCLFKQETLCREAITNILGPPSNIRRPDFLKTPEYPRGLELDIYYPQYGFAIEVQGKQHEQHIKHFHKNEEDFEKQLIRDQLKKELCEETDPYIAIPEHLRELGLIE</sequence>
<keyword evidence="1" id="KW-1133">Transmembrane helix</keyword>
<accession>A0A397H9H8</accession>
<name>A0A397H9H8_9GLOM</name>
<feature type="transmembrane region" description="Helical" evidence="1">
    <location>
        <begin position="145"/>
        <end position="164"/>
    </location>
</feature>
<dbReference type="PANTHER" id="PTHR31252:SF11">
    <property type="entry name" value="DUF4419 DOMAIN-CONTAINING PROTEIN"/>
    <property type="match status" value="1"/>
</dbReference>